<evidence type="ECO:0000256" key="2">
    <source>
        <dbReference type="ARBA" id="ARBA00023002"/>
    </source>
</evidence>
<dbReference type="RefSeq" id="WP_112768555.1">
    <property type="nucleotide sequence ID" value="NZ_CP063191.1"/>
</dbReference>
<dbReference type="PANTHER" id="PTHR48105">
    <property type="entry name" value="THIOREDOXIN REDUCTASE 1-RELATED-RELATED"/>
    <property type="match status" value="1"/>
</dbReference>
<dbReference type="Pfam" id="PF07992">
    <property type="entry name" value="Pyr_redox_2"/>
    <property type="match status" value="1"/>
</dbReference>
<gene>
    <name evidence="5" type="ORF">CWC39_00440</name>
</gene>
<evidence type="ECO:0000256" key="1">
    <source>
        <dbReference type="ARBA" id="ARBA00022630"/>
    </source>
</evidence>
<dbReference type="InterPro" id="IPR050097">
    <property type="entry name" value="Ferredoxin-NADP_redctase_2"/>
</dbReference>
<dbReference type="Gene3D" id="3.50.50.60">
    <property type="entry name" value="FAD/NAD(P)-binding domain"/>
    <property type="match status" value="2"/>
</dbReference>
<feature type="domain" description="FAD/NAD(P)-binding" evidence="4">
    <location>
        <begin position="21"/>
        <end position="312"/>
    </location>
</feature>
<evidence type="ECO:0000256" key="3">
    <source>
        <dbReference type="ARBA" id="ARBA00048132"/>
    </source>
</evidence>
<evidence type="ECO:0000313" key="5">
    <source>
        <dbReference type="EMBL" id="RAV34964.1"/>
    </source>
</evidence>
<sequence>MSPADSTIVPESAEGLANVLYDFAIVGGGAAGLSAGITLARGMRKVVVLDAGNPRNRASPAAHGLLGHDGTSPVDLLARGRRDYETYGGEFRETTVHSAERSDDGNFQLEVVPSRSAVPEVVRSRAVIVATGLRDELPDIPGLQENWGTRVHHCPYCHGYESRGLDCVVIGGENHFFAVHQSALLKNWCPQVTLIQHGSPLSDEDSAMLRRAGVDVVQQRVARVDIAKSDPDGGPNQRVAVHLIDGTRKLFGTLFTPPVFVPNDALLRQLGCEVEDGWVRVDQMCATSVPGVWAAGNCSSMGDQIAHAMARGTTAAMQANFWLLQQDLAAHEER</sequence>
<dbReference type="AlphaFoldDB" id="A0A364VED0"/>
<keyword evidence="1" id="KW-0285">Flavoprotein</keyword>
<dbReference type="InterPro" id="IPR036188">
    <property type="entry name" value="FAD/NAD-bd_sf"/>
</dbReference>
<dbReference type="InterPro" id="IPR023753">
    <property type="entry name" value="FAD/NAD-binding_dom"/>
</dbReference>
<reference evidence="5 6" key="1">
    <citation type="journal article" date="2018" name="Syst. Appl. Microbiol.">
        <title>Corynebacterium heidelbergense sp. nov., isolated from the preen glands of Egyptian geese (Alopochen aegyptiacus).</title>
        <authorList>
            <person name="Braun M.S."/>
            <person name="Wang E."/>
            <person name="Zimmermann S."/>
            <person name="Wink M."/>
        </authorList>
    </citation>
    <scope>NUCLEOTIDE SEQUENCE [LARGE SCALE GENOMIC DNA]</scope>
    <source>
        <strain evidence="5 6">DSM 104638</strain>
    </source>
</reference>
<protein>
    <recommendedName>
        <fullName evidence="4">FAD/NAD(P)-binding domain-containing protein</fullName>
    </recommendedName>
</protein>
<proteinExistence type="predicted"/>
<dbReference type="SUPFAM" id="SSF51905">
    <property type="entry name" value="FAD/NAD(P)-binding domain"/>
    <property type="match status" value="1"/>
</dbReference>
<dbReference type="GO" id="GO:0004791">
    <property type="term" value="F:thioredoxin-disulfide reductase (NADPH) activity"/>
    <property type="evidence" value="ECO:0007669"/>
    <property type="project" value="UniProtKB-EC"/>
</dbReference>
<keyword evidence="2" id="KW-0560">Oxidoreductase</keyword>
<evidence type="ECO:0000259" key="4">
    <source>
        <dbReference type="Pfam" id="PF07992"/>
    </source>
</evidence>
<dbReference type="PRINTS" id="PR00469">
    <property type="entry name" value="PNDRDTASEII"/>
</dbReference>
<dbReference type="Proteomes" id="UP000251047">
    <property type="component" value="Unassembled WGS sequence"/>
</dbReference>
<dbReference type="EMBL" id="PHQP01000002">
    <property type="protein sequence ID" value="RAV34964.1"/>
    <property type="molecule type" value="Genomic_DNA"/>
</dbReference>
<dbReference type="PRINTS" id="PR00368">
    <property type="entry name" value="FADPNR"/>
</dbReference>
<name>A0A364VED0_9CORY</name>
<comment type="caution">
    <text evidence="5">The sequence shown here is derived from an EMBL/GenBank/DDBJ whole genome shotgun (WGS) entry which is preliminary data.</text>
</comment>
<evidence type="ECO:0000313" key="6">
    <source>
        <dbReference type="Proteomes" id="UP000251047"/>
    </source>
</evidence>
<comment type="catalytic activity">
    <reaction evidence="3">
        <text>[thioredoxin]-dithiol + NADP(+) = [thioredoxin]-disulfide + NADPH + H(+)</text>
        <dbReference type="Rhea" id="RHEA:20345"/>
        <dbReference type="Rhea" id="RHEA-COMP:10698"/>
        <dbReference type="Rhea" id="RHEA-COMP:10700"/>
        <dbReference type="ChEBI" id="CHEBI:15378"/>
        <dbReference type="ChEBI" id="CHEBI:29950"/>
        <dbReference type="ChEBI" id="CHEBI:50058"/>
        <dbReference type="ChEBI" id="CHEBI:57783"/>
        <dbReference type="ChEBI" id="CHEBI:58349"/>
        <dbReference type="EC" id="1.8.1.9"/>
    </reaction>
</comment>
<dbReference type="OrthoDB" id="9786503at2"/>
<accession>A0A364VED0</accession>
<organism evidence="5 6">
    <name type="scientific">Corynebacterium heidelbergense</name>
    <dbReference type="NCBI Taxonomy" id="2055947"/>
    <lineage>
        <taxon>Bacteria</taxon>
        <taxon>Bacillati</taxon>
        <taxon>Actinomycetota</taxon>
        <taxon>Actinomycetes</taxon>
        <taxon>Mycobacteriales</taxon>
        <taxon>Corynebacteriaceae</taxon>
        <taxon>Corynebacterium</taxon>
    </lineage>
</organism>